<dbReference type="NCBIfam" id="NF040769">
    <property type="entry name" value="SelL_rel_redox"/>
    <property type="match status" value="1"/>
</dbReference>
<evidence type="ECO:0000313" key="2">
    <source>
        <dbReference type="Proteomes" id="UP000008561"/>
    </source>
</evidence>
<proteinExistence type="predicted"/>
<dbReference type="Gene3D" id="3.40.30.10">
    <property type="entry name" value="Glutaredoxin"/>
    <property type="match status" value="1"/>
</dbReference>
<reference evidence="1 2" key="1">
    <citation type="submission" date="2007-10" db="EMBL/GenBank/DDBJ databases">
        <title>Complete sequence of Desulfococcus oleovorans Hxd3.</title>
        <authorList>
            <consortium name="US DOE Joint Genome Institute"/>
            <person name="Copeland A."/>
            <person name="Lucas S."/>
            <person name="Lapidus A."/>
            <person name="Barry K."/>
            <person name="Glavina del Rio T."/>
            <person name="Dalin E."/>
            <person name="Tice H."/>
            <person name="Pitluck S."/>
            <person name="Kiss H."/>
            <person name="Brettin T."/>
            <person name="Bruce D."/>
            <person name="Detter J.C."/>
            <person name="Han C."/>
            <person name="Schmutz J."/>
            <person name="Larimer F."/>
            <person name="Land M."/>
            <person name="Hauser L."/>
            <person name="Kyrpides N."/>
            <person name="Kim E."/>
            <person name="Wawrik B."/>
            <person name="Richardson P."/>
        </authorList>
    </citation>
    <scope>NUCLEOTIDE SEQUENCE [LARGE SCALE GENOMIC DNA]</scope>
    <source>
        <strain evidence="2">DSM 6200 / JCM 39069 / Hxd3</strain>
    </source>
</reference>
<dbReference type="InterPro" id="IPR032801">
    <property type="entry name" value="PXL2A/B/C"/>
</dbReference>
<dbReference type="Proteomes" id="UP000008561">
    <property type="component" value="Chromosome"/>
</dbReference>
<accession>A8ZW78</accession>
<dbReference type="KEGG" id="dol:Dole_2508"/>
<dbReference type="SUPFAM" id="SSF52833">
    <property type="entry name" value="Thioredoxin-like"/>
    <property type="match status" value="1"/>
</dbReference>
<dbReference type="HOGENOM" id="CLU_1872099_0_0_7"/>
<dbReference type="AlphaFoldDB" id="A8ZW78"/>
<dbReference type="EMBL" id="CP000859">
    <property type="protein sequence ID" value="ABW68312.1"/>
    <property type="molecule type" value="Genomic_DNA"/>
</dbReference>
<dbReference type="STRING" id="96561.Dole_2508"/>
<dbReference type="eggNOG" id="COG0450">
    <property type="taxonomic scope" value="Bacteria"/>
</dbReference>
<sequence>MREHDADFDRLNVKIVVVTFEPDFASINYIKETALTWPLIVDENRGLYKSYGMDEASFLDIWGPKTWLAYTKAIIKGQKLKKSDADIRQRGGDVLIDPEGIVRMHHVGAGPGGRPGVEKILKTIKAQDKIRKHKAS</sequence>
<gene>
    <name evidence="1" type="ordered locus">Dole_2508</name>
</gene>
<evidence type="ECO:0008006" key="3">
    <source>
        <dbReference type="Google" id="ProtNLM"/>
    </source>
</evidence>
<organism evidence="1 2">
    <name type="scientific">Desulfosudis oleivorans (strain DSM 6200 / JCM 39069 / Hxd3)</name>
    <name type="common">Desulfococcus oleovorans</name>
    <dbReference type="NCBI Taxonomy" id="96561"/>
    <lineage>
        <taxon>Bacteria</taxon>
        <taxon>Pseudomonadati</taxon>
        <taxon>Thermodesulfobacteriota</taxon>
        <taxon>Desulfobacteria</taxon>
        <taxon>Desulfobacterales</taxon>
        <taxon>Desulfosudaceae</taxon>
        <taxon>Desulfosudis</taxon>
    </lineage>
</organism>
<dbReference type="InterPro" id="IPR036249">
    <property type="entry name" value="Thioredoxin-like_sf"/>
</dbReference>
<keyword evidence="2" id="KW-1185">Reference proteome</keyword>
<name>A8ZW78_DESOH</name>
<protein>
    <recommendedName>
        <fullName evidence="3">Redoxin domain-containing protein</fullName>
    </recommendedName>
</protein>
<dbReference type="Pfam" id="PF13911">
    <property type="entry name" value="AhpC-TSA_2"/>
    <property type="match status" value="1"/>
</dbReference>
<evidence type="ECO:0000313" key="1">
    <source>
        <dbReference type="EMBL" id="ABW68312.1"/>
    </source>
</evidence>